<name>A0A6J7XH88_9CAUD</name>
<organism evidence="10">
    <name type="scientific">uncultured Caudovirales phage</name>
    <dbReference type="NCBI Taxonomy" id="2100421"/>
    <lineage>
        <taxon>Viruses</taxon>
        <taxon>Duplodnaviria</taxon>
        <taxon>Heunggongvirae</taxon>
        <taxon>Uroviricota</taxon>
        <taxon>Caudoviricetes</taxon>
        <taxon>Peduoviridae</taxon>
        <taxon>Maltschvirus</taxon>
        <taxon>Maltschvirus maltsch</taxon>
    </lineage>
</organism>
<evidence type="ECO:0000313" key="7">
    <source>
        <dbReference type="EMBL" id="CAB4184376.1"/>
    </source>
</evidence>
<keyword evidence="5" id="KW-1273">Viral capsid maturation</keyword>
<gene>
    <name evidence="7" type="ORF">UFOVP1128_3</name>
    <name evidence="8" type="ORF">UFOVP1237_1</name>
    <name evidence="9" type="ORF">UFOVP1489_19</name>
    <name evidence="10" type="ORF">UFOVP1575_39</name>
</gene>
<dbReference type="GO" id="GO:0008233">
    <property type="term" value="F:peptidase activity"/>
    <property type="evidence" value="ECO:0007669"/>
    <property type="project" value="UniProtKB-KW"/>
</dbReference>
<keyword evidence="4" id="KW-0118">Viral capsid assembly</keyword>
<dbReference type="GO" id="GO:0006508">
    <property type="term" value="P:proteolysis"/>
    <property type="evidence" value="ECO:0007669"/>
    <property type="project" value="UniProtKB-KW"/>
</dbReference>
<keyword evidence="2 10" id="KW-0645">Protease</keyword>
<dbReference type="EMBL" id="LR797438">
    <property type="protein sequence ID" value="CAB4216324.1"/>
    <property type="molecule type" value="Genomic_DNA"/>
</dbReference>
<dbReference type="InterPro" id="IPR054613">
    <property type="entry name" value="Peptidase_S78_dom"/>
</dbReference>
<keyword evidence="1" id="KW-1188">Viral release from host cell</keyword>
<evidence type="ECO:0000256" key="4">
    <source>
        <dbReference type="ARBA" id="ARBA00022950"/>
    </source>
</evidence>
<sequence>MKTKTVSNKFTADNGDGVTRFTAIITTAVIDRDGEVVMPSGMNSKHFESNPVLLYAHDATKPIGKMVNMRRSDTVIEADFSLVPRPSTHEGEWFPDTVGALMKFGALNGTSIGFSPMKNGFRNATKGDTEKYGVGVSRVYSKWNLMEVSVVSVPSNQEALVAAVSKGILSSNSAKAFGMNIEKTPSNTHSVRVVIPRTSRDDLVNAARFEVARMKGQFRL</sequence>
<dbReference type="EMBL" id="LR798418">
    <property type="protein sequence ID" value="CAB5230559.1"/>
    <property type="molecule type" value="Genomic_DNA"/>
</dbReference>
<evidence type="ECO:0000256" key="5">
    <source>
        <dbReference type="ARBA" id="ARBA00023045"/>
    </source>
</evidence>
<evidence type="ECO:0000256" key="3">
    <source>
        <dbReference type="ARBA" id="ARBA00022801"/>
    </source>
</evidence>
<evidence type="ECO:0000256" key="1">
    <source>
        <dbReference type="ARBA" id="ARBA00022612"/>
    </source>
</evidence>
<reference evidence="10" key="1">
    <citation type="submission" date="2020-05" db="EMBL/GenBank/DDBJ databases">
        <authorList>
            <person name="Chiriac C."/>
            <person name="Salcher M."/>
            <person name="Ghai R."/>
            <person name="Kavagutti S V."/>
        </authorList>
    </citation>
    <scope>NUCLEOTIDE SEQUENCE</scope>
</reference>
<dbReference type="GO" id="GO:0046797">
    <property type="term" value="P:viral procapsid maturation"/>
    <property type="evidence" value="ECO:0007669"/>
    <property type="project" value="UniProtKB-KW"/>
</dbReference>
<protein>
    <submittedName>
        <fullName evidence="10">COG3740 Phage head maturation protease</fullName>
    </submittedName>
</protein>
<evidence type="ECO:0000256" key="2">
    <source>
        <dbReference type="ARBA" id="ARBA00022670"/>
    </source>
</evidence>
<evidence type="ECO:0000259" key="6">
    <source>
        <dbReference type="Pfam" id="PF04586"/>
    </source>
</evidence>
<evidence type="ECO:0000313" key="10">
    <source>
        <dbReference type="EMBL" id="CAB5230559.1"/>
    </source>
</evidence>
<keyword evidence="3" id="KW-0378">Hydrolase</keyword>
<dbReference type="EMBL" id="LR797184">
    <property type="protein sequence ID" value="CAB4192092.1"/>
    <property type="molecule type" value="Genomic_DNA"/>
</dbReference>
<feature type="domain" description="Prohead serine protease" evidence="6">
    <location>
        <begin position="33"/>
        <end position="166"/>
    </location>
</feature>
<evidence type="ECO:0000313" key="8">
    <source>
        <dbReference type="EMBL" id="CAB4192092.1"/>
    </source>
</evidence>
<accession>A0A6J7XH88</accession>
<evidence type="ECO:0000313" key="9">
    <source>
        <dbReference type="EMBL" id="CAB4216324.1"/>
    </source>
</evidence>
<proteinExistence type="predicted"/>
<dbReference type="Pfam" id="PF04586">
    <property type="entry name" value="Peptidase_S78"/>
    <property type="match status" value="1"/>
</dbReference>
<dbReference type="EMBL" id="LR797065">
    <property type="protein sequence ID" value="CAB4184376.1"/>
    <property type="molecule type" value="Genomic_DNA"/>
</dbReference>